<accession>A0ABD1QCQ4</accession>
<keyword evidence="2" id="KW-1185">Reference proteome</keyword>
<gene>
    <name evidence="1" type="ORF">Fot_49742</name>
</gene>
<evidence type="ECO:0000313" key="1">
    <source>
        <dbReference type="EMBL" id="KAL2474006.1"/>
    </source>
</evidence>
<sequence length="118" mass="13780">MKTVSLLRQSNLSNCDHHHQLGCWVLRAWFNSWSIAIRNASSSSPVKALKLYSQMHRKSLQFDSFSILYAINSCTHLHDNINSLSIIRHPPCPPSQTWLQYPRLRCYFTLARLRFSSF</sequence>
<reference evidence="2" key="1">
    <citation type="submission" date="2024-07" db="EMBL/GenBank/DDBJ databases">
        <title>Two chromosome-level genome assemblies of Korean endemic species Abeliophyllum distichum and Forsythia ovata (Oleaceae).</title>
        <authorList>
            <person name="Jang H."/>
        </authorList>
    </citation>
    <scope>NUCLEOTIDE SEQUENCE [LARGE SCALE GENOMIC DNA]</scope>
</reference>
<dbReference type="EMBL" id="JBFOLJ010000015">
    <property type="protein sequence ID" value="KAL2474006.1"/>
    <property type="molecule type" value="Genomic_DNA"/>
</dbReference>
<proteinExistence type="predicted"/>
<dbReference type="AlphaFoldDB" id="A0ABD1QCQ4"/>
<evidence type="ECO:0000313" key="2">
    <source>
        <dbReference type="Proteomes" id="UP001604277"/>
    </source>
</evidence>
<protein>
    <submittedName>
        <fullName evidence="1">PPR domain-containing protein</fullName>
    </submittedName>
</protein>
<name>A0ABD1QCQ4_9LAMI</name>
<organism evidence="1 2">
    <name type="scientific">Forsythia ovata</name>
    <dbReference type="NCBI Taxonomy" id="205694"/>
    <lineage>
        <taxon>Eukaryota</taxon>
        <taxon>Viridiplantae</taxon>
        <taxon>Streptophyta</taxon>
        <taxon>Embryophyta</taxon>
        <taxon>Tracheophyta</taxon>
        <taxon>Spermatophyta</taxon>
        <taxon>Magnoliopsida</taxon>
        <taxon>eudicotyledons</taxon>
        <taxon>Gunneridae</taxon>
        <taxon>Pentapetalae</taxon>
        <taxon>asterids</taxon>
        <taxon>lamiids</taxon>
        <taxon>Lamiales</taxon>
        <taxon>Oleaceae</taxon>
        <taxon>Forsythieae</taxon>
        <taxon>Forsythia</taxon>
    </lineage>
</organism>
<comment type="caution">
    <text evidence="1">The sequence shown here is derived from an EMBL/GenBank/DDBJ whole genome shotgun (WGS) entry which is preliminary data.</text>
</comment>
<dbReference type="Proteomes" id="UP001604277">
    <property type="component" value="Unassembled WGS sequence"/>
</dbReference>